<proteinExistence type="predicted"/>
<evidence type="ECO:0000259" key="2">
    <source>
        <dbReference type="Pfam" id="PF18803"/>
    </source>
</evidence>
<name>A0AAW0BIL7_9AGAR</name>
<feature type="region of interest" description="Disordered" evidence="1">
    <location>
        <begin position="1"/>
        <end position="28"/>
    </location>
</feature>
<dbReference type="Pfam" id="PF18758">
    <property type="entry name" value="KDZ"/>
    <property type="match status" value="1"/>
</dbReference>
<sequence>MKRSRPLDTSNHPAFKTRKLTGGTQSISQTVKSDGSIVKRIINSPRKSRVALLPSMAQEQSASTSLGGPLFPSDLPSMSLPLEIDNIEPMNVQEKLEEEESPAKKKPDSQATQRLKEFMEHVPLLSAWLLAQEYNSGINSPCACGRGLRTTQCQDCHNYDLACSACFIDSHRTSPLHWARVWWNEGGFFRRHDISTLQQGVSIHLRHLGGLCRNPTEPRSFVITCSNGVHATLVSFCRCFQSAGKSHVQQLMESGLFPGSIKEPKSAFSFALLKQYDLHSLQAKSSDYDYYMALRRLTDDVFTSEVNDQYQAFMIVTRIWRYMTTRIRVGQENGIDDYFPHRPSGTVMLYCPACPDPGVNMKGSWWLTPAFLRHLIQRRKTVDGNSQINQFWKNFDGSDFSVHAGLAHFPDATAYLEYLESLGGAKAEEYSANCQHVKVIANQNRIRNQNCRKSGGVNVQCDHVLVEATTDMMHGEQFGVVDAAIAHALRQTSFTDSRTTDHAKEVDHEISYDSNCQYCVNRDRRFDRAYLNGVKEVVSAMGCIVPDVHIKGHQDDCTVLFSHNYRWCLGHFHGETAEYYWPELNQVGSFTRQMNDGHRADTIIAHHNDWNWKKIINMAELLADALTHARSQYILRRDHLQQLSMANRNRAPGWSRLNREPELVIVGKTKVWASVYHRRPGKVPTVKALLQQISKASDVPFRVDLDLNPLESYFLYGLDAEKEQLHIRELVRASKSANSDSSKDEITSRRRKLADRLEKFWAFRAVLIPQVLSLVQKEQKDWKVGIAIEEEKLFLPSDVPSATRVQLNMTTLGSHEASLREAQLNELVSNIKTVAGSIGTMLEFRSKNIKDQDAKTRSEKEVASAFSRRDRLIIRYNQARQALINLGLLDPKDKNSPYPHMKPADTHRLRVNIRRQAGDSRRSDGMLWRLGAASEFLVGDRLDESLPIGLGEAYAPQKYGSMTQVTQRVSAPTGPRPKKRIGEAKSSDEGSIPEASDVPSDNGVSGNISGSKKKTEDGWIWKKGARTTLNEQEMKEWEDEGDRIQWMRAEAEMYRWMEQFEIKHAEFERTIAHFKKMEEVWISMATRGTTSGHSAHAFHQGVVFRNLAAQALARYQSVCHPSFAHRDRGTMLADKVLEWRNEQLRWMDDMSIHRAYLDAKKTVRHLNPQHLSRV</sequence>
<reference evidence="3 4" key="1">
    <citation type="submission" date="2024-01" db="EMBL/GenBank/DDBJ databases">
        <title>A draft genome for a cacao thread blight-causing isolate of Paramarasmius palmivorus.</title>
        <authorList>
            <person name="Baruah I.K."/>
            <person name="Bukari Y."/>
            <person name="Amoako-Attah I."/>
            <person name="Meinhardt L.W."/>
            <person name="Bailey B.A."/>
            <person name="Cohen S.P."/>
        </authorList>
    </citation>
    <scope>NUCLEOTIDE SEQUENCE [LARGE SCALE GENOMIC DNA]</scope>
    <source>
        <strain evidence="3 4">GH-12</strain>
    </source>
</reference>
<dbReference type="InterPro" id="IPR041457">
    <property type="entry name" value="CxC2_KDZ-assoc"/>
</dbReference>
<dbReference type="InterPro" id="IPR040521">
    <property type="entry name" value="KDZ"/>
</dbReference>
<comment type="caution">
    <text evidence="3">The sequence shown here is derived from an EMBL/GenBank/DDBJ whole genome shotgun (WGS) entry which is preliminary data.</text>
</comment>
<feature type="domain" description="CxC2-like cysteine cluster KDZ transposase-associated" evidence="2">
    <location>
        <begin position="199"/>
        <end position="300"/>
    </location>
</feature>
<protein>
    <recommendedName>
        <fullName evidence="2">CxC2-like cysteine cluster KDZ transposase-associated domain-containing protein</fullName>
    </recommendedName>
</protein>
<dbReference type="AlphaFoldDB" id="A0AAW0BIL7"/>
<dbReference type="Pfam" id="PF18803">
    <property type="entry name" value="CxC2"/>
    <property type="match status" value="1"/>
</dbReference>
<dbReference type="Proteomes" id="UP001383192">
    <property type="component" value="Unassembled WGS sequence"/>
</dbReference>
<evidence type="ECO:0000313" key="4">
    <source>
        <dbReference type="Proteomes" id="UP001383192"/>
    </source>
</evidence>
<gene>
    <name evidence="3" type="ORF">VNI00_015724</name>
</gene>
<organism evidence="3 4">
    <name type="scientific">Paramarasmius palmivorus</name>
    <dbReference type="NCBI Taxonomy" id="297713"/>
    <lineage>
        <taxon>Eukaryota</taxon>
        <taxon>Fungi</taxon>
        <taxon>Dikarya</taxon>
        <taxon>Basidiomycota</taxon>
        <taxon>Agaricomycotina</taxon>
        <taxon>Agaricomycetes</taxon>
        <taxon>Agaricomycetidae</taxon>
        <taxon>Agaricales</taxon>
        <taxon>Marasmiineae</taxon>
        <taxon>Marasmiaceae</taxon>
        <taxon>Paramarasmius</taxon>
    </lineage>
</organism>
<keyword evidence="4" id="KW-1185">Reference proteome</keyword>
<dbReference type="EMBL" id="JAYKXP010000107">
    <property type="protein sequence ID" value="KAK7026078.1"/>
    <property type="molecule type" value="Genomic_DNA"/>
</dbReference>
<feature type="compositionally biased region" description="Polar residues" evidence="1">
    <location>
        <begin position="961"/>
        <end position="970"/>
    </location>
</feature>
<accession>A0AAW0BIL7</accession>
<evidence type="ECO:0000256" key="1">
    <source>
        <dbReference type="SAM" id="MobiDB-lite"/>
    </source>
</evidence>
<feature type="region of interest" description="Disordered" evidence="1">
    <location>
        <begin position="961"/>
        <end position="1015"/>
    </location>
</feature>
<evidence type="ECO:0000313" key="3">
    <source>
        <dbReference type="EMBL" id="KAK7026078.1"/>
    </source>
</evidence>